<dbReference type="InterPro" id="IPR002059">
    <property type="entry name" value="CSP_DNA-bd"/>
</dbReference>
<dbReference type="GO" id="GO:0005829">
    <property type="term" value="C:cytosol"/>
    <property type="evidence" value="ECO:0007669"/>
    <property type="project" value="UniProtKB-ARBA"/>
</dbReference>
<dbReference type="AlphaFoldDB" id="A0A5N7MFC8"/>
<evidence type="ECO:0000313" key="4">
    <source>
        <dbReference type="Proteomes" id="UP000403266"/>
    </source>
</evidence>
<dbReference type="Gene3D" id="2.40.50.140">
    <property type="entry name" value="Nucleic acid-binding proteins"/>
    <property type="match status" value="1"/>
</dbReference>
<protein>
    <submittedName>
        <fullName evidence="3">Cold shock domain-containing protein</fullName>
    </submittedName>
</protein>
<dbReference type="Proteomes" id="UP000403266">
    <property type="component" value="Unassembled WGS sequence"/>
</dbReference>
<dbReference type="InterPro" id="IPR011129">
    <property type="entry name" value="CSD"/>
</dbReference>
<feature type="domain" description="Cold-shock" evidence="2">
    <location>
        <begin position="4"/>
        <end position="68"/>
    </location>
</feature>
<dbReference type="SMART" id="SM00357">
    <property type="entry name" value="CSP"/>
    <property type="match status" value="1"/>
</dbReference>
<organism evidence="3 4">
    <name type="scientific">Microvirga tunisiensis</name>
    <dbReference type="NCBI Taxonomy" id="2108360"/>
    <lineage>
        <taxon>Bacteria</taxon>
        <taxon>Pseudomonadati</taxon>
        <taxon>Pseudomonadota</taxon>
        <taxon>Alphaproteobacteria</taxon>
        <taxon>Hyphomicrobiales</taxon>
        <taxon>Methylobacteriaceae</taxon>
        <taxon>Microvirga</taxon>
    </lineage>
</organism>
<keyword evidence="4" id="KW-1185">Reference proteome</keyword>
<evidence type="ECO:0000313" key="3">
    <source>
        <dbReference type="EMBL" id="MPR25557.1"/>
    </source>
</evidence>
<dbReference type="EMBL" id="VOSK01000026">
    <property type="protein sequence ID" value="MPR25557.1"/>
    <property type="molecule type" value="Genomic_DNA"/>
</dbReference>
<feature type="region of interest" description="Disordered" evidence="1">
    <location>
        <begin position="74"/>
        <end position="101"/>
    </location>
</feature>
<evidence type="ECO:0000256" key="1">
    <source>
        <dbReference type="SAM" id="MobiDB-lite"/>
    </source>
</evidence>
<evidence type="ECO:0000259" key="2">
    <source>
        <dbReference type="SMART" id="SM00357"/>
    </source>
</evidence>
<dbReference type="RefSeq" id="WP_152711309.1">
    <property type="nucleotide sequence ID" value="NZ_VOSJ01000046.1"/>
</dbReference>
<dbReference type="InterPro" id="IPR012340">
    <property type="entry name" value="NA-bd_OB-fold"/>
</dbReference>
<reference evidence="3 4" key="1">
    <citation type="journal article" date="2019" name="Syst. Appl. Microbiol.">
        <title>Microvirga tunisiensis sp. nov., a root nodule symbiotic bacterium isolated from Lupinus micranthus and L. luteus grown in Northern Tunisia.</title>
        <authorList>
            <person name="Msaddak A."/>
            <person name="Rejili M."/>
            <person name="Duran D."/>
            <person name="Mars M."/>
            <person name="Palacios J.M."/>
            <person name="Ruiz-Argueso T."/>
            <person name="Rey L."/>
            <person name="Imperial J."/>
        </authorList>
    </citation>
    <scope>NUCLEOTIDE SEQUENCE [LARGE SCALE GENOMIC DNA]</scope>
    <source>
        <strain evidence="3 4">Lmie10</strain>
    </source>
</reference>
<proteinExistence type="predicted"/>
<accession>A0A5N7MFC8</accession>
<dbReference type="Pfam" id="PF00313">
    <property type="entry name" value="CSD"/>
    <property type="match status" value="1"/>
</dbReference>
<dbReference type="CDD" id="cd04458">
    <property type="entry name" value="CSP_CDS"/>
    <property type="match status" value="1"/>
</dbReference>
<dbReference type="OrthoDB" id="8246885at2"/>
<dbReference type="GO" id="GO:0003676">
    <property type="term" value="F:nucleic acid binding"/>
    <property type="evidence" value="ECO:0007669"/>
    <property type="project" value="InterPro"/>
</dbReference>
<comment type="caution">
    <text evidence="3">The sequence shown here is derived from an EMBL/GenBank/DDBJ whole genome shotgun (WGS) entry which is preliminary data.</text>
</comment>
<gene>
    <name evidence="3" type="ORF">FS320_09970</name>
</gene>
<sequence length="101" mass="11381">MTVTGTVAWFDLTKQFGFVALSNGYGDAFLHMSVLKQAGYVWLPRGTTVRVRIEAERGKQRVAEVLEMTPALPDRRERADYAQAQDLNAPSPVLPHSHKRR</sequence>
<name>A0A5N7MFC8_9HYPH</name>
<dbReference type="SUPFAM" id="SSF50249">
    <property type="entry name" value="Nucleic acid-binding proteins"/>
    <property type="match status" value="1"/>
</dbReference>